<keyword evidence="2" id="KW-0472">Membrane</keyword>
<accession>A0A0E3SKL3</accession>
<dbReference type="Gene3D" id="2.60.40.1120">
    <property type="entry name" value="Carboxypeptidase-like, regulatory domain"/>
    <property type="match status" value="1"/>
</dbReference>
<evidence type="ECO:0000256" key="2">
    <source>
        <dbReference type="SAM" id="Phobius"/>
    </source>
</evidence>
<dbReference type="RefSeq" id="WP_052723250.1">
    <property type="nucleotide sequence ID" value="NZ_CP009517.1"/>
</dbReference>
<feature type="domain" description="DUF7343" evidence="3">
    <location>
        <begin position="400"/>
        <end position="458"/>
    </location>
</feature>
<feature type="transmembrane region" description="Helical" evidence="2">
    <location>
        <begin position="188"/>
        <end position="206"/>
    </location>
</feature>
<gene>
    <name evidence="4" type="ORF">MSBR3_0535</name>
</gene>
<protein>
    <recommendedName>
        <fullName evidence="3">DUF7343 domain-containing protein</fullName>
    </recommendedName>
</protein>
<reference evidence="4" key="1">
    <citation type="submission" date="2014-07" db="EMBL/GenBank/DDBJ databases">
        <title>Methanogenic archaea and the global carbon cycle.</title>
        <authorList>
            <person name="Henriksen J.R."/>
            <person name="Luke J."/>
            <person name="Reinhart S."/>
            <person name="Benedict M.N."/>
            <person name="Youngblut N.D."/>
            <person name="Metcalf M.E."/>
            <person name="Whitaker R.J."/>
            <person name="Metcalf W.W."/>
        </authorList>
    </citation>
    <scope>NUCLEOTIDE SEQUENCE [LARGE SCALE GENOMIC DNA]</scope>
    <source>
        <strain evidence="4">3</strain>
    </source>
</reference>
<dbReference type="GeneID" id="24788009"/>
<evidence type="ECO:0000256" key="1">
    <source>
        <dbReference type="SAM" id="MobiDB-lite"/>
    </source>
</evidence>
<dbReference type="HOGENOM" id="CLU_062160_0_0_2"/>
<dbReference type="SUPFAM" id="SSF49464">
    <property type="entry name" value="Carboxypeptidase regulatory domain-like"/>
    <property type="match status" value="1"/>
</dbReference>
<dbReference type="AlphaFoldDB" id="A0A0E3SKL3"/>
<organism evidence="4 5">
    <name type="scientific">Methanosarcina barkeri 3</name>
    <dbReference type="NCBI Taxonomy" id="1434107"/>
    <lineage>
        <taxon>Archaea</taxon>
        <taxon>Methanobacteriati</taxon>
        <taxon>Methanobacteriota</taxon>
        <taxon>Stenosarchaea group</taxon>
        <taxon>Methanomicrobia</taxon>
        <taxon>Methanosarcinales</taxon>
        <taxon>Methanosarcinaceae</taxon>
        <taxon>Methanosarcina</taxon>
    </lineage>
</organism>
<evidence type="ECO:0000313" key="5">
    <source>
        <dbReference type="Proteomes" id="UP000033066"/>
    </source>
</evidence>
<keyword evidence="2" id="KW-1133">Transmembrane helix</keyword>
<dbReference type="InterPro" id="IPR036390">
    <property type="entry name" value="WH_DNA-bd_sf"/>
</dbReference>
<proteinExistence type="predicted"/>
<feature type="region of interest" description="Disordered" evidence="1">
    <location>
        <begin position="361"/>
        <end position="399"/>
    </location>
</feature>
<dbReference type="SUPFAM" id="SSF46785">
    <property type="entry name" value="Winged helix' DNA-binding domain"/>
    <property type="match status" value="1"/>
</dbReference>
<dbReference type="EMBL" id="CP009517">
    <property type="protein sequence ID" value="AKB81113.1"/>
    <property type="molecule type" value="Genomic_DNA"/>
</dbReference>
<dbReference type="PATRIC" id="fig|1434107.4.peg.714"/>
<name>A0A0E3SKL3_METBA</name>
<dbReference type="InterPro" id="IPR055767">
    <property type="entry name" value="DUF7343"/>
</dbReference>
<dbReference type="KEGG" id="mbak:MSBR3_0535"/>
<sequence length="463" mass="51392">MPGKIENQYKTLGLSKMNLRLYIICIAAVLALLAGPALADSTATVHGTAYRWDTFEPLDNAVVEVNSTPSQSMVAKYGVYSFNLMPGDYNITANYYENSSIKYSANENITVKDQGKYLLDLLLLPVYSEELMSDSELNGLSENQNRTAKSASNTTDSLTDISTSPTASKGNSSSMYLANQNIIGNINLNYLLIAVILLLILLAAGYRVSRKNKKIEEYQPFKSAHKISGMGADEKGHTTGDFFKPVKVPEISVEVYDERVGVPHESLEPELKWDSQVQESRTKSFETSPLIEPIADPAKEPVKESITESLQEPVKESVKEPVNEHVKPIVTELSPGIPEPKVQEDFGGIKADSQENEIKLLESDPQKKKQGVPSEEAENKPAESSETETPLSRKKLPLPADLQEVMDIIRGQGGRITQKDLRSKLKYSEGKVSLMLADLERRELIEKFKRGRGNVVILRDEER</sequence>
<dbReference type="Pfam" id="PF24034">
    <property type="entry name" value="DUF7343"/>
    <property type="match status" value="1"/>
</dbReference>
<dbReference type="InterPro" id="IPR008969">
    <property type="entry name" value="CarboxyPept-like_regulatory"/>
</dbReference>
<evidence type="ECO:0000313" key="4">
    <source>
        <dbReference type="EMBL" id="AKB81113.1"/>
    </source>
</evidence>
<feature type="region of interest" description="Disordered" evidence="1">
    <location>
        <begin position="300"/>
        <end position="321"/>
    </location>
</feature>
<evidence type="ECO:0000259" key="3">
    <source>
        <dbReference type="Pfam" id="PF24034"/>
    </source>
</evidence>
<feature type="region of interest" description="Disordered" evidence="1">
    <location>
        <begin position="138"/>
        <end position="171"/>
    </location>
</feature>
<keyword evidence="5" id="KW-1185">Reference proteome</keyword>
<dbReference type="Proteomes" id="UP000033066">
    <property type="component" value="Chromosome"/>
</dbReference>
<keyword evidence="2" id="KW-0812">Transmembrane</keyword>